<dbReference type="RefSeq" id="XP_005716925.1">
    <property type="nucleotide sequence ID" value="XM_005716868.1"/>
</dbReference>
<feature type="compositionally biased region" description="Acidic residues" evidence="1">
    <location>
        <begin position="449"/>
        <end position="462"/>
    </location>
</feature>
<dbReference type="PhylomeDB" id="R7QI15"/>
<dbReference type="GO" id="GO:0005634">
    <property type="term" value="C:nucleus"/>
    <property type="evidence" value="ECO:0007669"/>
    <property type="project" value="TreeGrafter"/>
</dbReference>
<dbReference type="PANTHER" id="PTHR24006:SF644">
    <property type="entry name" value="UBIQUITIN CARBOXYL-TERMINAL HYDROLASE 7"/>
    <property type="match status" value="1"/>
</dbReference>
<dbReference type="GO" id="GO:0005829">
    <property type="term" value="C:cytosol"/>
    <property type="evidence" value="ECO:0007669"/>
    <property type="project" value="TreeGrafter"/>
</dbReference>
<feature type="compositionally biased region" description="Basic and acidic residues" evidence="1">
    <location>
        <begin position="463"/>
        <end position="501"/>
    </location>
</feature>
<dbReference type="Proteomes" id="UP000012073">
    <property type="component" value="Unassembled WGS sequence"/>
</dbReference>
<dbReference type="InterPro" id="IPR028889">
    <property type="entry name" value="USP"/>
</dbReference>
<reference evidence="4" key="1">
    <citation type="journal article" date="2013" name="Proc. Natl. Acad. Sci. U.S.A.">
        <title>Genome structure and metabolic features in the red seaweed Chondrus crispus shed light on evolution of the Archaeplastida.</title>
        <authorList>
            <person name="Collen J."/>
            <person name="Porcel B."/>
            <person name="Carre W."/>
            <person name="Ball S.G."/>
            <person name="Chaparro C."/>
            <person name="Tonon T."/>
            <person name="Barbeyron T."/>
            <person name="Michel G."/>
            <person name="Noel B."/>
            <person name="Valentin K."/>
            <person name="Elias M."/>
            <person name="Artiguenave F."/>
            <person name="Arun A."/>
            <person name="Aury J.M."/>
            <person name="Barbosa-Neto J.F."/>
            <person name="Bothwell J.H."/>
            <person name="Bouget F.Y."/>
            <person name="Brillet L."/>
            <person name="Cabello-Hurtado F."/>
            <person name="Capella-Gutierrez S."/>
            <person name="Charrier B."/>
            <person name="Cladiere L."/>
            <person name="Cock J.M."/>
            <person name="Coelho S.M."/>
            <person name="Colleoni C."/>
            <person name="Czjzek M."/>
            <person name="Da Silva C."/>
            <person name="Delage L."/>
            <person name="Denoeud F."/>
            <person name="Deschamps P."/>
            <person name="Dittami S.M."/>
            <person name="Gabaldon T."/>
            <person name="Gachon C.M."/>
            <person name="Groisillier A."/>
            <person name="Herve C."/>
            <person name="Jabbari K."/>
            <person name="Katinka M."/>
            <person name="Kloareg B."/>
            <person name="Kowalczyk N."/>
            <person name="Labadie K."/>
            <person name="Leblanc C."/>
            <person name="Lopez P.J."/>
            <person name="McLachlan D.H."/>
            <person name="Meslet-Cladiere L."/>
            <person name="Moustafa A."/>
            <person name="Nehr Z."/>
            <person name="Nyvall Collen P."/>
            <person name="Panaud O."/>
            <person name="Partensky F."/>
            <person name="Poulain J."/>
            <person name="Rensing S.A."/>
            <person name="Rousvoal S."/>
            <person name="Samson G."/>
            <person name="Symeonidi A."/>
            <person name="Weissenbach J."/>
            <person name="Zambounis A."/>
            <person name="Wincker P."/>
            <person name="Boyen C."/>
        </authorList>
    </citation>
    <scope>NUCLEOTIDE SEQUENCE [LARGE SCALE GENOMIC DNA]</scope>
    <source>
        <strain evidence="4">cv. Stackhouse</strain>
    </source>
</reference>
<dbReference type="Pfam" id="PF00443">
    <property type="entry name" value="UCH"/>
    <property type="match status" value="1"/>
</dbReference>
<dbReference type="KEGG" id="ccp:CHC_T00005330001"/>
<organism evidence="3 4">
    <name type="scientific">Chondrus crispus</name>
    <name type="common">Carrageen Irish moss</name>
    <name type="synonym">Polymorpha crispa</name>
    <dbReference type="NCBI Taxonomy" id="2769"/>
    <lineage>
        <taxon>Eukaryota</taxon>
        <taxon>Rhodophyta</taxon>
        <taxon>Florideophyceae</taxon>
        <taxon>Rhodymeniophycidae</taxon>
        <taxon>Gigartinales</taxon>
        <taxon>Gigartinaceae</taxon>
        <taxon>Chondrus</taxon>
    </lineage>
</organism>
<feature type="region of interest" description="Disordered" evidence="1">
    <location>
        <begin position="449"/>
        <end position="501"/>
    </location>
</feature>
<feature type="compositionally biased region" description="Low complexity" evidence="1">
    <location>
        <begin position="26"/>
        <end position="41"/>
    </location>
</feature>
<dbReference type="GO" id="GO:0004843">
    <property type="term" value="F:cysteine-type deubiquitinase activity"/>
    <property type="evidence" value="ECO:0007669"/>
    <property type="project" value="InterPro"/>
</dbReference>
<feature type="region of interest" description="Disordered" evidence="1">
    <location>
        <begin position="553"/>
        <end position="680"/>
    </location>
</feature>
<dbReference type="InterPro" id="IPR001394">
    <property type="entry name" value="Peptidase_C19_UCH"/>
</dbReference>
<feature type="compositionally biased region" description="Polar residues" evidence="1">
    <location>
        <begin position="624"/>
        <end position="639"/>
    </location>
</feature>
<dbReference type="Gramene" id="CDF37106">
    <property type="protein sequence ID" value="CDF37106"/>
    <property type="gene ID" value="CHC_T00005330001"/>
</dbReference>
<feature type="compositionally biased region" description="Basic and acidic residues" evidence="1">
    <location>
        <begin position="16"/>
        <end position="25"/>
    </location>
</feature>
<dbReference type="PROSITE" id="PS50235">
    <property type="entry name" value="USP_3"/>
    <property type="match status" value="1"/>
</dbReference>
<sequence>MSVYLDCGGPVNPPPENKDPERPKIDTSSTPSNDASSSTSSDETRWRRKADFGLHLIKAKMLVERLDRTSDIANFLEDQDSSFPTSNHSTASLDSFFCNETSGVYKDTSHEFTDCVADWGFLEFAPLPATLDPQYLDPYHNFTIMVDLTLREDCIPIENSLRYQESCAAWNSKKKTGRVGLLSAHGLGYLNATLHCLFAIGALRTAVYHIPKEVLAVPDDRACSATHALRTVFASMECAKRPRKLLDIPRAMGWQYGAHDTPFDVLDIKVCLFRTVVAEMGPAAIETTTKLARLFEGRLENTVECLNVNCRSVTNETFCDLWLNVRGCADIYESLNDYMAVEVLSGENKYRADGFEQLQEATKRTTIIKLPSILQFFLRRWRYDFSRANVMKINDRFAYDSEIDLNYLVPDSDGSDIFVLHAVIAFEDDLETSSGSYYAYVCSGLGEAPEDGDMNEDKDEDKDEAKDGAKDEAKDEAKGEDKGEDRDEQNGEDEAARAPKWLKFDGAKVTPSCQRDVTEGNFGVGGERDCNAYMLQYVRKSEISELIYADPLSPEGSIASVGSDDSSVPNQTNGQSGESNVDGGGNVEASEVSSEDSSHHEENVNDAPNDELQDSLPAGEDAESSVQSIPEESIVTSPNEEQEGDNGSGDDDDDTGNDAGGGVPMTVAVGSESGYLEDVQ</sequence>
<feature type="compositionally biased region" description="Acidic residues" evidence="1">
    <location>
        <begin position="640"/>
        <end position="656"/>
    </location>
</feature>
<dbReference type="InterPro" id="IPR050164">
    <property type="entry name" value="Peptidase_C19"/>
</dbReference>
<gene>
    <name evidence="3" type="ORF">CHC_T00005330001</name>
</gene>
<dbReference type="AlphaFoldDB" id="R7QI15"/>
<proteinExistence type="predicted"/>
<feature type="region of interest" description="Disordered" evidence="1">
    <location>
        <begin position="1"/>
        <end position="44"/>
    </location>
</feature>
<dbReference type="GO" id="GO:0031647">
    <property type="term" value="P:regulation of protein stability"/>
    <property type="evidence" value="ECO:0007669"/>
    <property type="project" value="TreeGrafter"/>
</dbReference>
<accession>R7QI15</accession>
<dbReference type="EMBL" id="HG001816">
    <property type="protein sequence ID" value="CDF37106.1"/>
    <property type="molecule type" value="Genomic_DNA"/>
</dbReference>
<dbReference type="PANTHER" id="PTHR24006">
    <property type="entry name" value="UBIQUITIN CARBOXYL-TERMINAL HYDROLASE"/>
    <property type="match status" value="1"/>
</dbReference>
<dbReference type="GeneID" id="17324642"/>
<name>R7QI15_CHOCR</name>
<dbReference type="OrthoDB" id="289038at2759"/>
<keyword evidence="4" id="KW-1185">Reference proteome</keyword>
<dbReference type="GO" id="GO:0016579">
    <property type="term" value="P:protein deubiquitination"/>
    <property type="evidence" value="ECO:0007669"/>
    <property type="project" value="InterPro"/>
</dbReference>
<dbReference type="InterPro" id="IPR038765">
    <property type="entry name" value="Papain-like_cys_pep_sf"/>
</dbReference>
<evidence type="ECO:0000313" key="4">
    <source>
        <dbReference type="Proteomes" id="UP000012073"/>
    </source>
</evidence>
<feature type="domain" description="USP" evidence="2">
    <location>
        <begin position="179"/>
        <end position="540"/>
    </location>
</feature>
<dbReference type="SUPFAM" id="SSF54001">
    <property type="entry name" value="Cysteine proteinases"/>
    <property type="match status" value="1"/>
</dbReference>
<dbReference type="STRING" id="2769.R7QI15"/>
<evidence type="ECO:0000313" key="3">
    <source>
        <dbReference type="EMBL" id="CDF37106.1"/>
    </source>
</evidence>
<protein>
    <recommendedName>
        <fullName evidence="2">USP domain-containing protein</fullName>
    </recommendedName>
</protein>
<evidence type="ECO:0000256" key="1">
    <source>
        <dbReference type="SAM" id="MobiDB-lite"/>
    </source>
</evidence>
<feature type="compositionally biased region" description="Polar residues" evidence="1">
    <location>
        <begin position="563"/>
        <end position="579"/>
    </location>
</feature>
<dbReference type="Gene3D" id="3.90.70.10">
    <property type="entry name" value="Cysteine proteinases"/>
    <property type="match status" value="1"/>
</dbReference>
<evidence type="ECO:0000259" key="2">
    <source>
        <dbReference type="PROSITE" id="PS50235"/>
    </source>
</evidence>